<comment type="caution">
    <text evidence="7">The sequence shown here is derived from an EMBL/GenBank/DDBJ whole genome shotgun (WGS) entry which is preliminary data.</text>
</comment>
<evidence type="ECO:0000256" key="2">
    <source>
        <dbReference type="ARBA" id="ARBA00023015"/>
    </source>
</evidence>
<dbReference type="GO" id="GO:0005634">
    <property type="term" value="C:nucleus"/>
    <property type="evidence" value="ECO:0007669"/>
    <property type="project" value="UniProtKB-SubCell"/>
</dbReference>
<evidence type="ECO:0000259" key="6">
    <source>
        <dbReference type="PROSITE" id="PS50888"/>
    </source>
</evidence>
<dbReference type="InterPro" id="IPR011598">
    <property type="entry name" value="bHLH_dom"/>
</dbReference>
<dbReference type="InterPro" id="IPR045843">
    <property type="entry name" value="IND-like"/>
</dbReference>
<dbReference type="Pfam" id="PF00010">
    <property type="entry name" value="HLH"/>
    <property type="match status" value="1"/>
</dbReference>
<dbReference type="AlphaFoldDB" id="A0AAV6XPB6"/>
<dbReference type="EMBL" id="WHWC01000004">
    <property type="protein sequence ID" value="KAG8384369.1"/>
    <property type="molecule type" value="Genomic_DNA"/>
</dbReference>
<organism evidence="7 8">
    <name type="scientific">Buddleja alternifolia</name>
    <dbReference type="NCBI Taxonomy" id="168488"/>
    <lineage>
        <taxon>Eukaryota</taxon>
        <taxon>Viridiplantae</taxon>
        <taxon>Streptophyta</taxon>
        <taxon>Embryophyta</taxon>
        <taxon>Tracheophyta</taxon>
        <taxon>Spermatophyta</taxon>
        <taxon>Magnoliopsida</taxon>
        <taxon>eudicotyledons</taxon>
        <taxon>Gunneridae</taxon>
        <taxon>Pentapetalae</taxon>
        <taxon>asterids</taxon>
        <taxon>lamiids</taxon>
        <taxon>Lamiales</taxon>
        <taxon>Scrophulariaceae</taxon>
        <taxon>Buddlejeae</taxon>
        <taxon>Buddleja</taxon>
    </lineage>
</organism>
<dbReference type="SUPFAM" id="SSF47459">
    <property type="entry name" value="HLH, helix-loop-helix DNA-binding domain"/>
    <property type="match status" value="1"/>
</dbReference>
<protein>
    <recommendedName>
        <fullName evidence="6">BHLH domain-containing protein</fullName>
    </recommendedName>
</protein>
<dbReference type="PANTHER" id="PTHR45914">
    <property type="entry name" value="TRANSCRIPTION FACTOR HEC3-RELATED"/>
    <property type="match status" value="1"/>
</dbReference>
<keyword evidence="2" id="KW-0805">Transcription regulation</keyword>
<dbReference type="Proteomes" id="UP000826271">
    <property type="component" value="Unassembled WGS sequence"/>
</dbReference>
<dbReference type="InterPro" id="IPR036638">
    <property type="entry name" value="HLH_DNA-bd_sf"/>
</dbReference>
<proteinExistence type="predicted"/>
<comment type="subcellular location">
    <subcellularLocation>
        <location evidence="1">Nucleus</location>
    </subcellularLocation>
</comment>
<keyword evidence="3" id="KW-0238">DNA-binding</keyword>
<evidence type="ECO:0000256" key="5">
    <source>
        <dbReference type="ARBA" id="ARBA00023242"/>
    </source>
</evidence>
<sequence length="204" mass="23165">MDFNLMSSSSIFHNKMETQQTVFQESPESSDWEFSGGSPTTFTAAPPPFHNAYTITPPHFCDETKSPSFPQSPENNLSFTNLVSLQKRDSMEGMREMIFRMAMMQPIQIEPEQVKPPPPARKNVRISKDPQSVAARRRRERISQRIRILQRMIPGGTKLDTASMLDEAVHYLKFLKKQVESLEQGGESSDRLNMGSFCGLYSNA</sequence>
<accession>A0AAV6XPB6</accession>
<feature type="domain" description="BHLH" evidence="6">
    <location>
        <begin position="126"/>
        <end position="175"/>
    </location>
</feature>
<dbReference type="PROSITE" id="PS50888">
    <property type="entry name" value="BHLH"/>
    <property type="match status" value="1"/>
</dbReference>
<dbReference type="PANTHER" id="PTHR45914:SF52">
    <property type="entry name" value="TRANSCRIPTION FACTOR HEC1"/>
    <property type="match status" value="1"/>
</dbReference>
<evidence type="ECO:0000313" key="7">
    <source>
        <dbReference type="EMBL" id="KAG8384369.1"/>
    </source>
</evidence>
<dbReference type="GO" id="GO:0046983">
    <property type="term" value="F:protein dimerization activity"/>
    <property type="evidence" value="ECO:0007669"/>
    <property type="project" value="InterPro"/>
</dbReference>
<dbReference type="GO" id="GO:0003677">
    <property type="term" value="F:DNA binding"/>
    <property type="evidence" value="ECO:0007669"/>
    <property type="project" value="UniProtKB-KW"/>
</dbReference>
<dbReference type="SMART" id="SM00353">
    <property type="entry name" value="HLH"/>
    <property type="match status" value="1"/>
</dbReference>
<evidence type="ECO:0000256" key="4">
    <source>
        <dbReference type="ARBA" id="ARBA00023163"/>
    </source>
</evidence>
<name>A0AAV6XPB6_9LAMI</name>
<dbReference type="GO" id="GO:0003700">
    <property type="term" value="F:DNA-binding transcription factor activity"/>
    <property type="evidence" value="ECO:0007669"/>
    <property type="project" value="InterPro"/>
</dbReference>
<dbReference type="Gene3D" id="4.10.280.10">
    <property type="entry name" value="Helix-loop-helix DNA-binding domain"/>
    <property type="match status" value="1"/>
</dbReference>
<evidence type="ECO:0000256" key="1">
    <source>
        <dbReference type="ARBA" id="ARBA00004123"/>
    </source>
</evidence>
<reference evidence="7" key="1">
    <citation type="submission" date="2019-10" db="EMBL/GenBank/DDBJ databases">
        <authorList>
            <person name="Zhang R."/>
            <person name="Pan Y."/>
            <person name="Wang J."/>
            <person name="Ma R."/>
            <person name="Yu S."/>
        </authorList>
    </citation>
    <scope>NUCLEOTIDE SEQUENCE</scope>
    <source>
        <strain evidence="7">LA-IB0</strain>
        <tissue evidence="7">Leaf</tissue>
    </source>
</reference>
<keyword evidence="8" id="KW-1185">Reference proteome</keyword>
<keyword evidence="5" id="KW-0539">Nucleus</keyword>
<evidence type="ECO:0000313" key="8">
    <source>
        <dbReference type="Proteomes" id="UP000826271"/>
    </source>
</evidence>
<evidence type="ECO:0000256" key="3">
    <source>
        <dbReference type="ARBA" id="ARBA00023125"/>
    </source>
</evidence>
<keyword evidence="4" id="KW-0804">Transcription</keyword>
<gene>
    <name evidence="7" type="ORF">BUALT_Bualt04G0111000</name>
</gene>